<dbReference type="AlphaFoldDB" id="A0A397TDG8"/>
<comment type="caution">
    <text evidence="9">The sequence shown here is derived from an EMBL/GenBank/DDBJ whole genome shotgun (WGS) entry which is preliminary data.</text>
</comment>
<protein>
    <recommendedName>
        <fullName evidence="6">Transmembrane protein 198</fullName>
    </recommendedName>
</protein>
<dbReference type="Proteomes" id="UP000265703">
    <property type="component" value="Unassembled WGS sequence"/>
</dbReference>
<comment type="subcellular location">
    <subcellularLocation>
        <location evidence="1">Membrane</location>
        <topology evidence="1">Multi-pass membrane protein</topology>
    </subcellularLocation>
</comment>
<dbReference type="STRING" id="658196.A0A397TDG8"/>
<feature type="transmembrane region" description="Helical" evidence="7">
    <location>
        <begin position="279"/>
        <end position="298"/>
    </location>
</feature>
<dbReference type="PANTHER" id="PTHR31247">
    <property type="entry name" value="TRANSMEMBRANE PROTEIN 198 FAMILY MEMBER"/>
    <property type="match status" value="1"/>
</dbReference>
<evidence type="ECO:0000256" key="1">
    <source>
        <dbReference type="ARBA" id="ARBA00004141"/>
    </source>
</evidence>
<evidence type="ECO:0000256" key="2">
    <source>
        <dbReference type="ARBA" id="ARBA00006244"/>
    </source>
</evidence>
<dbReference type="GO" id="GO:0005886">
    <property type="term" value="C:plasma membrane"/>
    <property type="evidence" value="ECO:0007669"/>
    <property type="project" value="TreeGrafter"/>
</dbReference>
<evidence type="ECO:0000256" key="3">
    <source>
        <dbReference type="ARBA" id="ARBA00022692"/>
    </source>
</evidence>
<keyword evidence="10" id="KW-1185">Reference proteome</keyword>
<organism evidence="9 10">
    <name type="scientific">Glomus cerebriforme</name>
    <dbReference type="NCBI Taxonomy" id="658196"/>
    <lineage>
        <taxon>Eukaryota</taxon>
        <taxon>Fungi</taxon>
        <taxon>Fungi incertae sedis</taxon>
        <taxon>Mucoromycota</taxon>
        <taxon>Glomeromycotina</taxon>
        <taxon>Glomeromycetes</taxon>
        <taxon>Glomerales</taxon>
        <taxon>Glomeraceae</taxon>
        <taxon>Glomus</taxon>
    </lineage>
</organism>
<name>A0A397TDG8_9GLOM</name>
<sequence>MKFYYYYFTTILIFLLLPSSVVLSANSNKHHKHQKFTNHMTSTPVSISTIQTAVLLPTTSTISSISPISTTDTTNIRTEDYASPSYNISYGEPAPILQTRNTWHEIIYGILFMIVGLIEVFYGYKFIRITLLIMGFLFWSSTSVIILLMIDNSNETFRSALYYFALWLGVGILGGLLSYWCWHLGLILSSAYGGFAFIITILTLSQISIDILRYILIAFFVLLPSIVVHKYERHSINVATSIAGSYTFFYGIDEFAHQGYKEMIQLTRFEGTFRFKPTVSIYVMIVFTVLLAAFGIIFEHICHETPCYNSWCGDKHRRDVKNSEGENTCTSVTDHYYHQLQQIENFIISSFSSFSQKSLRIIKINLLKLLSFFQTLFNFIWNYLRDFVNLLLFKTINLFKIVNLELSSLFNKKNNQVVNGTDDMHVINIDNQIVGV</sequence>
<evidence type="ECO:0000313" key="10">
    <source>
        <dbReference type="Proteomes" id="UP000265703"/>
    </source>
</evidence>
<evidence type="ECO:0000256" key="4">
    <source>
        <dbReference type="ARBA" id="ARBA00022989"/>
    </source>
</evidence>
<dbReference type="PANTHER" id="PTHR31247:SF5">
    <property type="entry name" value="DUF4203 DOMAIN-CONTAINING PROTEIN"/>
    <property type="match status" value="1"/>
</dbReference>
<evidence type="ECO:0000256" key="6">
    <source>
        <dbReference type="ARBA" id="ARBA00049737"/>
    </source>
</evidence>
<feature type="transmembrane region" description="Helical" evidence="7">
    <location>
        <begin position="106"/>
        <end position="124"/>
    </location>
</feature>
<feature type="transmembrane region" description="Helical" evidence="7">
    <location>
        <begin position="6"/>
        <end position="25"/>
    </location>
</feature>
<feature type="transmembrane region" description="Helical" evidence="7">
    <location>
        <begin position="186"/>
        <end position="204"/>
    </location>
</feature>
<reference evidence="9 10" key="1">
    <citation type="submission" date="2018-06" db="EMBL/GenBank/DDBJ databases">
        <title>Comparative genomics reveals the genomic features of Rhizophagus irregularis, R. cerebriforme, R. diaphanum and Gigaspora rosea, and their symbiotic lifestyle signature.</title>
        <authorList>
            <person name="Morin E."/>
            <person name="San Clemente H."/>
            <person name="Chen E.C.H."/>
            <person name="De La Providencia I."/>
            <person name="Hainaut M."/>
            <person name="Kuo A."/>
            <person name="Kohler A."/>
            <person name="Murat C."/>
            <person name="Tang N."/>
            <person name="Roy S."/>
            <person name="Loubradou J."/>
            <person name="Henrissat B."/>
            <person name="Grigoriev I.V."/>
            <person name="Corradi N."/>
            <person name="Roux C."/>
            <person name="Martin F.M."/>
        </authorList>
    </citation>
    <scope>NUCLEOTIDE SEQUENCE [LARGE SCALE GENOMIC DNA]</scope>
    <source>
        <strain evidence="9 10">DAOM 227022</strain>
    </source>
</reference>
<comment type="similarity">
    <text evidence="2">Belongs to the TMEM198 family.</text>
</comment>
<feature type="transmembrane region" description="Helical" evidence="7">
    <location>
        <begin position="161"/>
        <end position="180"/>
    </location>
</feature>
<feature type="transmembrane region" description="Helical" evidence="7">
    <location>
        <begin position="130"/>
        <end position="149"/>
    </location>
</feature>
<evidence type="ECO:0000256" key="5">
    <source>
        <dbReference type="ARBA" id="ARBA00023136"/>
    </source>
</evidence>
<keyword evidence="4 7" id="KW-1133">Transmembrane helix</keyword>
<dbReference type="EMBL" id="QKYT01000069">
    <property type="protein sequence ID" value="RIA95006.1"/>
    <property type="molecule type" value="Genomic_DNA"/>
</dbReference>
<evidence type="ECO:0000313" key="9">
    <source>
        <dbReference type="EMBL" id="RIA95006.1"/>
    </source>
</evidence>
<accession>A0A397TDG8</accession>
<keyword evidence="3 7" id="KW-0812">Transmembrane</keyword>
<dbReference type="InterPro" id="IPR025256">
    <property type="entry name" value="TM7S3/TM198-like_dom"/>
</dbReference>
<feature type="domain" description="TM7S3/TM198-like" evidence="8">
    <location>
        <begin position="109"/>
        <end position="298"/>
    </location>
</feature>
<evidence type="ECO:0000256" key="7">
    <source>
        <dbReference type="SAM" id="Phobius"/>
    </source>
</evidence>
<proteinExistence type="inferred from homology"/>
<feature type="transmembrane region" description="Helical" evidence="7">
    <location>
        <begin position="211"/>
        <end position="228"/>
    </location>
</feature>
<keyword evidence="5 7" id="KW-0472">Membrane</keyword>
<dbReference type="InterPro" id="IPR040236">
    <property type="entry name" value="TMEM198"/>
</dbReference>
<dbReference type="OrthoDB" id="102260at2759"/>
<gene>
    <name evidence="9" type="ORF">C1645_758575</name>
</gene>
<dbReference type="Pfam" id="PF13886">
    <property type="entry name" value="TM7S3_TM198"/>
    <property type="match status" value="1"/>
</dbReference>
<evidence type="ECO:0000259" key="8">
    <source>
        <dbReference type="Pfam" id="PF13886"/>
    </source>
</evidence>